<proteinExistence type="inferred from homology"/>
<dbReference type="PIRSF" id="PIRSF002211">
    <property type="entry name" value="Ribosomal_L30_bac-type"/>
    <property type="match status" value="1"/>
</dbReference>
<evidence type="ECO:0000256" key="5">
    <source>
        <dbReference type="HAMAP-Rule" id="MF_01371"/>
    </source>
</evidence>
<dbReference type="HAMAP" id="MF_01371_B">
    <property type="entry name" value="Ribosomal_uL30_B"/>
    <property type="match status" value="1"/>
</dbReference>
<keyword evidence="8" id="KW-1185">Reference proteome</keyword>
<evidence type="ECO:0000256" key="2">
    <source>
        <dbReference type="ARBA" id="ARBA00011838"/>
    </source>
</evidence>
<evidence type="ECO:0000256" key="3">
    <source>
        <dbReference type="ARBA" id="ARBA00022980"/>
    </source>
</evidence>
<evidence type="ECO:0000313" key="7">
    <source>
        <dbReference type="EMBL" id="MBR0798562.1"/>
    </source>
</evidence>
<dbReference type="NCBIfam" id="TIGR01308">
    <property type="entry name" value="rpmD_bact"/>
    <property type="match status" value="1"/>
</dbReference>
<gene>
    <name evidence="5 7" type="primary">rpmD</name>
    <name evidence="7" type="ORF">JQ615_24540</name>
</gene>
<dbReference type="EMBL" id="JAFCJH010000028">
    <property type="protein sequence ID" value="MBR0798562.1"/>
    <property type="molecule type" value="Genomic_DNA"/>
</dbReference>
<dbReference type="PANTHER" id="PTHR15892">
    <property type="entry name" value="MITOCHONDRIAL RIBOSOMAL PROTEIN L30"/>
    <property type="match status" value="1"/>
</dbReference>
<name>A0ABS5FP30_9BRAD</name>
<dbReference type="PANTHER" id="PTHR15892:SF2">
    <property type="entry name" value="LARGE RIBOSOMAL SUBUNIT PROTEIN UL30M"/>
    <property type="match status" value="1"/>
</dbReference>
<dbReference type="CDD" id="cd01658">
    <property type="entry name" value="Ribosomal_L30"/>
    <property type="match status" value="1"/>
</dbReference>
<evidence type="ECO:0000313" key="8">
    <source>
        <dbReference type="Proteomes" id="UP001315278"/>
    </source>
</evidence>
<comment type="similarity">
    <text evidence="1 5">Belongs to the universal ribosomal protein uL30 family.</text>
</comment>
<dbReference type="InterPro" id="IPR016082">
    <property type="entry name" value="Ribosomal_uL30_ferredoxin-like"/>
</dbReference>
<evidence type="ECO:0000256" key="4">
    <source>
        <dbReference type="ARBA" id="ARBA00023274"/>
    </source>
</evidence>
<sequence length="67" mass="7510">MAKANETASKTIKVEQIGSAIRRHHSQRSTLIGLKLNKIGRVSELRDTPEVRGMINKVHHLVRVIGE</sequence>
<feature type="domain" description="Large ribosomal subunit protein uL30-like ferredoxin-like fold" evidence="6">
    <location>
        <begin position="12"/>
        <end position="62"/>
    </location>
</feature>
<organism evidence="7 8">
    <name type="scientific">Bradyrhizobium jicamae</name>
    <dbReference type="NCBI Taxonomy" id="280332"/>
    <lineage>
        <taxon>Bacteria</taxon>
        <taxon>Pseudomonadati</taxon>
        <taxon>Pseudomonadota</taxon>
        <taxon>Alphaproteobacteria</taxon>
        <taxon>Hyphomicrobiales</taxon>
        <taxon>Nitrobacteraceae</taxon>
        <taxon>Bradyrhizobium</taxon>
    </lineage>
</organism>
<protein>
    <recommendedName>
        <fullName evidence="5">Large ribosomal subunit protein uL30</fullName>
    </recommendedName>
</protein>
<comment type="subunit">
    <text evidence="2 5">Part of the 50S ribosomal subunit.</text>
</comment>
<accession>A0ABS5FP30</accession>
<dbReference type="Proteomes" id="UP001315278">
    <property type="component" value="Unassembled WGS sequence"/>
</dbReference>
<evidence type="ECO:0000259" key="6">
    <source>
        <dbReference type="Pfam" id="PF00327"/>
    </source>
</evidence>
<dbReference type="Gene3D" id="3.30.1390.20">
    <property type="entry name" value="Ribosomal protein L30, ferredoxin-like fold domain"/>
    <property type="match status" value="1"/>
</dbReference>
<dbReference type="Pfam" id="PF00327">
    <property type="entry name" value="Ribosomal_L30"/>
    <property type="match status" value="1"/>
</dbReference>
<evidence type="ECO:0000256" key="1">
    <source>
        <dbReference type="ARBA" id="ARBA00007594"/>
    </source>
</evidence>
<dbReference type="InterPro" id="IPR036919">
    <property type="entry name" value="Ribo_uL30_ferredoxin-like_sf"/>
</dbReference>
<dbReference type="SUPFAM" id="SSF55129">
    <property type="entry name" value="Ribosomal protein L30p/L7e"/>
    <property type="match status" value="1"/>
</dbReference>
<keyword evidence="4 5" id="KW-0687">Ribonucleoprotein</keyword>
<reference evidence="8" key="1">
    <citation type="journal article" date="2021" name="ISME J.">
        <title>Evolutionary origin and ecological implication of a unique nif island in free-living Bradyrhizobium lineages.</title>
        <authorList>
            <person name="Tao J."/>
        </authorList>
    </citation>
    <scope>NUCLEOTIDE SEQUENCE [LARGE SCALE GENOMIC DNA]</scope>
    <source>
        <strain evidence="8">SZCCT0434</strain>
    </source>
</reference>
<keyword evidence="3 5" id="KW-0689">Ribosomal protein</keyword>
<dbReference type="RefSeq" id="WP_212397852.1">
    <property type="nucleotide sequence ID" value="NZ_JAFCJH010000028.1"/>
</dbReference>
<dbReference type="InterPro" id="IPR005996">
    <property type="entry name" value="Ribosomal_uL30_bac-type"/>
</dbReference>
<comment type="caution">
    <text evidence="7">The sequence shown here is derived from an EMBL/GenBank/DDBJ whole genome shotgun (WGS) entry which is preliminary data.</text>
</comment>
<dbReference type="GO" id="GO:0005840">
    <property type="term" value="C:ribosome"/>
    <property type="evidence" value="ECO:0007669"/>
    <property type="project" value="UniProtKB-KW"/>
</dbReference>